<dbReference type="OrthoDB" id="1699231at2759"/>
<evidence type="ECO:0000313" key="3">
    <source>
        <dbReference type="Proteomes" id="UP000886523"/>
    </source>
</evidence>
<accession>A0A9P6ARC2</accession>
<feature type="region of interest" description="Disordered" evidence="1">
    <location>
        <begin position="29"/>
        <end position="49"/>
    </location>
</feature>
<protein>
    <submittedName>
        <fullName evidence="2">Uncharacterized protein</fullName>
    </submittedName>
</protein>
<reference evidence="2" key="1">
    <citation type="journal article" date="2020" name="Nat. Commun.">
        <title>Large-scale genome sequencing of mycorrhizal fungi provides insights into the early evolution of symbiotic traits.</title>
        <authorList>
            <person name="Miyauchi S."/>
            <person name="Kiss E."/>
            <person name="Kuo A."/>
            <person name="Drula E."/>
            <person name="Kohler A."/>
            <person name="Sanchez-Garcia M."/>
            <person name="Morin E."/>
            <person name="Andreopoulos B."/>
            <person name="Barry K.W."/>
            <person name="Bonito G."/>
            <person name="Buee M."/>
            <person name="Carver A."/>
            <person name="Chen C."/>
            <person name="Cichocki N."/>
            <person name="Clum A."/>
            <person name="Culley D."/>
            <person name="Crous P.W."/>
            <person name="Fauchery L."/>
            <person name="Girlanda M."/>
            <person name="Hayes R.D."/>
            <person name="Keri Z."/>
            <person name="LaButti K."/>
            <person name="Lipzen A."/>
            <person name="Lombard V."/>
            <person name="Magnuson J."/>
            <person name="Maillard F."/>
            <person name="Murat C."/>
            <person name="Nolan M."/>
            <person name="Ohm R.A."/>
            <person name="Pangilinan J."/>
            <person name="Pereira M.F."/>
            <person name="Perotto S."/>
            <person name="Peter M."/>
            <person name="Pfister S."/>
            <person name="Riley R."/>
            <person name="Sitrit Y."/>
            <person name="Stielow J.B."/>
            <person name="Szollosi G."/>
            <person name="Zifcakova L."/>
            <person name="Stursova M."/>
            <person name="Spatafora J.W."/>
            <person name="Tedersoo L."/>
            <person name="Vaario L.M."/>
            <person name="Yamada A."/>
            <person name="Yan M."/>
            <person name="Wang P."/>
            <person name="Xu J."/>
            <person name="Bruns T."/>
            <person name="Baldrian P."/>
            <person name="Vilgalys R."/>
            <person name="Dunand C."/>
            <person name="Henrissat B."/>
            <person name="Grigoriev I.V."/>
            <person name="Hibbett D."/>
            <person name="Nagy L.G."/>
            <person name="Martin F.M."/>
        </authorList>
    </citation>
    <scope>NUCLEOTIDE SEQUENCE</scope>
    <source>
        <strain evidence="2">UP504</strain>
    </source>
</reference>
<sequence length="123" mass="13524">MEPQPLLRSEEVPLATWTSEYGVPLEPTTTLINSGADETGRGHSTHCGEHLKAQSDLSSHRHHIDIGDTGPSTAPISTFWRRLKGEGRHMPTWLESFKAIVTNSCLQIFHPCLKAIASAHSCL</sequence>
<feature type="compositionally biased region" description="Basic and acidic residues" evidence="1">
    <location>
        <begin position="38"/>
        <end position="49"/>
    </location>
</feature>
<organism evidence="2 3">
    <name type="scientific">Hydnum rufescens UP504</name>
    <dbReference type="NCBI Taxonomy" id="1448309"/>
    <lineage>
        <taxon>Eukaryota</taxon>
        <taxon>Fungi</taxon>
        <taxon>Dikarya</taxon>
        <taxon>Basidiomycota</taxon>
        <taxon>Agaricomycotina</taxon>
        <taxon>Agaricomycetes</taxon>
        <taxon>Cantharellales</taxon>
        <taxon>Hydnaceae</taxon>
        <taxon>Hydnum</taxon>
    </lineage>
</organism>
<comment type="caution">
    <text evidence="2">The sequence shown here is derived from an EMBL/GenBank/DDBJ whole genome shotgun (WGS) entry which is preliminary data.</text>
</comment>
<proteinExistence type="predicted"/>
<name>A0A9P6ARC2_9AGAM</name>
<evidence type="ECO:0000256" key="1">
    <source>
        <dbReference type="SAM" id="MobiDB-lite"/>
    </source>
</evidence>
<dbReference type="Proteomes" id="UP000886523">
    <property type="component" value="Unassembled WGS sequence"/>
</dbReference>
<dbReference type="EMBL" id="MU129015">
    <property type="protein sequence ID" value="KAF9510522.1"/>
    <property type="molecule type" value="Genomic_DNA"/>
</dbReference>
<dbReference type="AlphaFoldDB" id="A0A9P6ARC2"/>
<keyword evidence="3" id="KW-1185">Reference proteome</keyword>
<evidence type="ECO:0000313" key="2">
    <source>
        <dbReference type="EMBL" id="KAF9510522.1"/>
    </source>
</evidence>
<gene>
    <name evidence="2" type="ORF">BS47DRAFT_65135</name>
</gene>